<reference evidence="1 2" key="1">
    <citation type="submission" date="2020-07" db="EMBL/GenBank/DDBJ databases">
        <title>Sequencing the genomes of 1000 actinobacteria strains.</title>
        <authorList>
            <person name="Klenk H.-P."/>
        </authorList>
    </citation>
    <scope>NUCLEOTIDE SEQUENCE [LARGE SCALE GENOMIC DNA]</scope>
    <source>
        <strain evidence="1 2">DSM 18248</strain>
    </source>
</reference>
<dbReference type="AlphaFoldDB" id="A0A7Y9YDL1"/>
<evidence type="ECO:0000313" key="2">
    <source>
        <dbReference type="Proteomes" id="UP000537326"/>
    </source>
</evidence>
<dbReference type="RefSeq" id="WP_343045489.1">
    <property type="nucleotide sequence ID" value="NZ_BAAAPP010000002.1"/>
</dbReference>
<comment type="caution">
    <text evidence="1">The sequence shown here is derived from an EMBL/GenBank/DDBJ whole genome shotgun (WGS) entry which is preliminary data.</text>
</comment>
<dbReference type="Proteomes" id="UP000537326">
    <property type="component" value="Unassembled WGS sequence"/>
</dbReference>
<dbReference type="InterPro" id="IPR011008">
    <property type="entry name" value="Dimeric_a/b-barrel"/>
</dbReference>
<protein>
    <recommendedName>
        <fullName evidence="3">EthD domain-containing protein</fullName>
    </recommendedName>
</protein>
<sequence length="237" mass="25647">MTIWLPAGTPKAMFLVWGDGLGPSLSSPALREVLAATGALRLQVNLDDEHVAEALRFGTGEPIGAVVSVWGPAPEQAARALADHLGSTAPGATTAGWLVEERRRVDPAETYDGERADVLANTAVLRRPAELDEETWLHRWLVEHTPIAIRTQATTAYLQHRCLAPLPGNHPDPPHVDAIVEELFPSAGMHDVHAFYGSGGDDAELSRRMTELMASVSRIGADRDLDLVPGSRHLWDL</sequence>
<accession>A0A7Y9YDL1</accession>
<evidence type="ECO:0008006" key="3">
    <source>
        <dbReference type="Google" id="ProtNLM"/>
    </source>
</evidence>
<dbReference type="EMBL" id="JACBZI010000001">
    <property type="protein sequence ID" value="NYI09017.1"/>
    <property type="molecule type" value="Genomic_DNA"/>
</dbReference>
<gene>
    <name evidence="1" type="ORF">BKA05_000532</name>
</gene>
<keyword evidence="2" id="KW-1185">Reference proteome</keyword>
<evidence type="ECO:0000313" key="1">
    <source>
        <dbReference type="EMBL" id="NYI09017.1"/>
    </source>
</evidence>
<dbReference type="SUPFAM" id="SSF54909">
    <property type="entry name" value="Dimeric alpha+beta barrel"/>
    <property type="match status" value="1"/>
</dbReference>
<proteinExistence type="predicted"/>
<name>A0A7Y9YDL1_9ACTN</name>
<organism evidence="1 2">
    <name type="scientific">Nocardioides marinus</name>
    <dbReference type="NCBI Taxonomy" id="374514"/>
    <lineage>
        <taxon>Bacteria</taxon>
        <taxon>Bacillati</taxon>
        <taxon>Actinomycetota</taxon>
        <taxon>Actinomycetes</taxon>
        <taxon>Propionibacteriales</taxon>
        <taxon>Nocardioidaceae</taxon>
        <taxon>Nocardioides</taxon>
    </lineage>
</organism>